<dbReference type="Proteomes" id="UP000507245">
    <property type="component" value="Unassembled WGS sequence"/>
</dbReference>
<accession>A0A6J5XI84</accession>
<gene>
    <name evidence="1" type="ORF">CURHAP_LOCUS34309</name>
    <name evidence="2" type="ORF">ORAREDHAP_LOCUS33904</name>
</gene>
<evidence type="ECO:0000313" key="1">
    <source>
        <dbReference type="EMBL" id="CAB4281274.1"/>
    </source>
</evidence>
<protein>
    <submittedName>
        <fullName evidence="2">Uncharacterized protein</fullName>
    </submittedName>
</protein>
<dbReference type="EMBL" id="CAEKKB010000005">
    <property type="protein sequence ID" value="CAB4311685.1"/>
    <property type="molecule type" value="Genomic_DNA"/>
</dbReference>
<proteinExistence type="predicted"/>
<dbReference type="EMBL" id="CAEKDK010000005">
    <property type="protein sequence ID" value="CAB4281274.1"/>
    <property type="molecule type" value="Genomic_DNA"/>
</dbReference>
<keyword evidence="4" id="KW-1185">Reference proteome</keyword>
<dbReference type="AlphaFoldDB" id="A0A6J5XI84"/>
<evidence type="ECO:0000313" key="3">
    <source>
        <dbReference type="Proteomes" id="UP000507222"/>
    </source>
</evidence>
<dbReference type="Proteomes" id="UP000507222">
    <property type="component" value="Unassembled WGS sequence"/>
</dbReference>
<organism evidence="2 4">
    <name type="scientific">Prunus armeniaca</name>
    <name type="common">Apricot</name>
    <name type="synonym">Armeniaca vulgaris</name>
    <dbReference type="NCBI Taxonomy" id="36596"/>
    <lineage>
        <taxon>Eukaryota</taxon>
        <taxon>Viridiplantae</taxon>
        <taxon>Streptophyta</taxon>
        <taxon>Embryophyta</taxon>
        <taxon>Tracheophyta</taxon>
        <taxon>Spermatophyta</taxon>
        <taxon>Magnoliopsida</taxon>
        <taxon>eudicotyledons</taxon>
        <taxon>Gunneridae</taxon>
        <taxon>Pentapetalae</taxon>
        <taxon>rosids</taxon>
        <taxon>fabids</taxon>
        <taxon>Rosales</taxon>
        <taxon>Rosaceae</taxon>
        <taxon>Amygdaloideae</taxon>
        <taxon>Amygdaleae</taxon>
        <taxon>Prunus</taxon>
    </lineage>
</organism>
<sequence length="71" mass="7545">MSLTFWVKKKFAPPKTHKGSNRRLLPRTSSASATTLEVPLIPGVVIAADLGWGKCQSGLPRCGVHGGTSSR</sequence>
<reference evidence="2 3" key="2">
    <citation type="submission" date="2020-05" db="EMBL/GenBank/DDBJ databases">
        <authorList>
            <person name="Campoy J."/>
            <person name="Schneeberger K."/>
            <person name="Spophaly S."/>
        </authorList>
    </citation>
    <scope>NUCLEOTIDE SEQUENCE [LARGE SCALE GENOMIC DNA]</scope>
    <source>
        <strain evidence="2">PruArmRojPasFocal</strain>
    </source>
</reference>
<name>A0A6J5XI84_PRUAR</name>
<reference evidence="4" key="1">
    <citation type="journal article" date="2020" name="Genome Biol.">
        <title>Gamete binning: chromosome-level and haplotype-resolved genome assembly enabled by high-throughput single-cell sequencing of gamete genomes.</title>
        <authorList>
            <person name="Campoy J.A."/>
            <person name="Sun H."/>
            <person name="Goel M."/>
            <person name="Jiao W.-B."/>
            <person name="Folz-Donahue K."/>
            <person name="Wang N."/>
            <person name="Rubio M."/>
            <person name="Liu C."/>
            <person name="Kukat C."/>
            <person name="Ruiz D."/>
            <person name="Huettel B."/>
            <person name="Schneeberger K."/>
        </authorList>
    </citation>
    <scope>NUCLEOTIDE SEQUENCE [LARGE SCALE GENOMIC DNA]</scope>
    <source>
        <strain evidence="4">cv. Rojo Pasion</strain>
    </source>
</reference>
<evidence type="ECO:0000313" key="4">
    <source>
        <dbReference type="Proteomes" id="UP000507245"/>
    </source>
</evidence>
<evidence type="ECO:0000313" key="2">
    <source>
        <dbReference type="EMBL" id="CAB4311685.1"/>
    </source>
</evidence>